<sequence length="619" mass="70050">MSLLTDFATKNPLLPTTALGVATWLLAIGIALVVRLVYWRPWTSPLRTLRGPDGGTGPAGHYLELLDPEQAPGYFRKWTDAYGQTFNTKGPFGLWDRLWTTDRRALHHILKNTDTWEKPIMLRKTLGRYLRSGLINAEGPRHRLVRRIVNPLFSQSNIRGMMPTFKFKCSELRGIWFERMNQAIAQQDEAKAPKTAVLMDVLDGLNRLSFDIIGLTAFDHAFDALHGIEGKMHPTSWPGEEQVENGSEEPGQRAHIDFDLQSAKARAAAHHRQTQVTHAVQKGHGEGSRIYEAYDRMFDVCVGRTGLRGMLSVMIPGLDKIWPTENSRRVVEGMGYIDNLTERLVKAKKLELVEAEKQGLQDLDGKKGRDLLTLIVKADMAMKPSERMTDLEISGALATFMFAGTDTGSIVMAWCLYHLAGSPSVQNRLREECSAYGENISLEDLDTLPLLDMVVKEVYRLNPSIPTTIREAKKDDIIPLEEPIVLKNGKTVSEVKIRKGQYAYIPIEGLNWSHLFWGDDALEFKPDRWADSKVLASTGLGIDQNVLTFIDGPRKCLGYRMGSIEVKSTLFSLVQQFEFRQPEGIRMYKWNMFTNRPYAWDKRFPEGSNMPLIVRPFQG</sequence>
<keyword evidence="11" id="KW-1185">Reference proteome</keyword>
<dbReference type="InterPro" id="IPR036396">
    <property type="entry name" value="Cyt_P450_sf"/>
</dbReference>
<dbReference type="SUPFAM" id="SSF48264">
    <property type="entry name" value="Cytochrome P450"/>
    <property type="match status" value="1"/>
</dbReference>
<dbReference type="AlphaFoldDB" id="A0A8K0JR54"/>
<keyword evidence="9" id="KW-0812">Transmembrane</keyword>
<dbReference type="Gene3D" id="1.10.630.10">
    <property type="entry name" value="Cytochrome P450"/>
    <property type="match status" value="1"/>
</dbReference>
<evidence type="ECO:0000256" key="8">
    <source>
        <dbReference type="PIRSR" id="PIRSR602401-1"/>
    </source>
</evidence>
<evidence type="ECO:0008006" key="12">
    <source>
        <dbReference type="Google" id="ProtNLM"/>
    </source>
</evidence>
<dbReference type="Pfam" id="PF00067">
    <property type="entry name" value="p450"/>
    <property type="match status" value="1"/>
</dbReference>
<comment type="cofactor">
    <cofactor evidence="1 8">
        <name>heme</name>
        <dbReference type="ChEBI" id="CHEBI:30413"/>
    </cofactor>
</comment>
<keyword evidence="7" id="KW-0503">Monooxygenase</keyword>
<accession>A0A8K0JR54</accession>
<evidence type="ECO:0000256" key="7">
    <source>
        <dbReference type="ARBA" id="ARBA00023033"/>
    </source>
</evidence>
<keyword evidence="9" id="KW-0472">Membrane</keyword>
<dbReference type="InterPro" id="IPR002401">
    <property type="entry name" value="Cyt_P450_E_grp-I"/>
</dbReference>
<proteinExistence type="inferred from homology"/>
<reference evidence="10" key="1">
    <citation type="submission" date="2020-04" db="EMBL/GenBank/DDBJ databases">
        <title>Analysis of mating type loci in Filobasidium floriforme.</title>
        <authorList>
            <person name="Nowrousian M."/>
        </authorList>
    </citation>
    <scope>NUCLEOTIDE SEQUENCE</scope>
    <source>
        <strain evidence="10">CBS 6242</strain>
    </source>
</reference>
<evidence type="ECO:0000256" key="2">
    <source>
        <dbReference type="ARBA" id="ARBA00005179"/>
    </source>
</evidence>
<evidence type="ECO:0000256" key="9">
    <source>
        <dbReference type="SAM" id="Phobius"/>
    </source>
</evidence>
<gene>
    <name evidence="10" type="ORF">FFLO_00615</name>
</gene>
<evidence type="ECO:0000256" key="3">
    <source>
        <dbReference type="ARBA" id="ARBA00010617"/>
    </source>
</evidence>
<protein>
    <recommendedName>
        <fullName evidence="12">Cytochrome P450</fullName>
    </recommendedName>
</protein>
<dbReference type="GO" id="GO:0004497">
    <property type="term" value="F:monooxygenase activity"/>
    <property type="evidence" value="ECO:0007669"/>
    <property type="project" value="UniProtKB-KW"/>
</dbReference>
<keyword evidence="8" id="KW-0479">Metal-binding</keyword>
<dbReference type="GO" id="GO:0020037">
    <property type="term" value="F:heme binding"/>
    <property type="evidence" value="ECO:0007669"/>
    <property type="project" value="InterPro"/>
</dbReference>
<keyword evidence="6 8" id="KW-0408">Iron</keyword>
<dbReference type="PRINTS" id="PR00463">
    <property type="entry name" value="EP450I"/>
</dbReference>
<keyword evidence="9" id="KW-1133">Transmembrane helix</keyword>
<dbReference type="GO" id="GO:0016705">
    <property type="term" value="F:oxidoreductase activity, acting on paired donors, with incorporation or reduction of molecular oxygen"/>
    <property type="evidence" value="ECO:0007669"/>
    <property type="project" value="InterPro"/>
</dbReference>
<dbReference type="Proteomes" id="UP000812966">
    <property type="component" value="Unassembled WGS sequence"/>
</dbReference>
<evidence type="ECO:0000256" key="6">
    <source>
        <dbReference type="ARBA" id="ARBA00023004"/>
    </source>
</evidence>
<evidence type="ECO:0000313" key="10">
    <source>
        <dbReference type="EMBL" id="KAG7571432.1"/>
    </source>
</evidence>
<evidence type="ECO:0000313" key="11">
    <source>
        <dbReference type="Proteomes" id="UP000812966"/>
    </source>
</evidence>
<evidence type="ECO:0000256" key="1">
    <source>
        <dbReference type="ARBA" id="ARBA00001971"/>
    </source>
</evidence>
<feature type="transmembrane region" description="Helical" evidence="9">
    <location>
        <begin position="12"/>
        <end position="38"/>
    </location>
</feature>
<keyword evidence="5" id="KW-0560">Oxidoreductase</keyword>
<dbReference type="InterPro" id="IPR001128">
    <property type="entry name" value="Cyt_P450"/>
</dbReference>
<dbReference type="PANTHER" id="PTHR24305:SF166">
    <property type="entry name" value="CYTOCHROME P450 12A4, MITOCHONDRIAL-RELATED"/>
    <property type="match status" value="1"/>
</dbReference>
<dbReference type="GO" id="GO:0005506">
    <property type="term" value="F:iron ion binding"/>
    <property type="evidence" value="ECO:0007669"/>
    <property type="project" value="InterPro"/>
</dbReference>
<comment type="similarity">
    <text evidence="3">Belongs to the cytochrome P450 family.</text>
</comment>
<keyword evidence="4 8" id="KW-0349">Heme</keyword>
<organism evidence="10 11">
    <name type="scientific">Filobasidium floriforme</name>
    <dbReference type="NCBI Taxonomy" id="5210"/>
    <lineage>
        <taxon>Eukaryota</taxon>
        <taxon>Fungi</taxon>
        <taxon>Dikarya</taxon>
        <taxon>Basidiomycota</taxon>
        <taxon>Agaricomycotina</taxon>
        <taxon>Tremellomycetes</taxon>
        <taxon>Filobasidiales</taxon>
        <taxon>Filobasidiaceae</taxon>
        <taxon>Filobasidium</taxon>
    </lineage>
</organism>
<comment type="pathway">
    <text evidence="2">Secondary metabolite biosynthesis.</text>
</comment>
<dbReference type="InterPro" id="IPR050121">
    <property type="entry name" value="Cytochrome_P450_monoxygenase"/>
</dbReference>
<comment type="caution">
    <text evidence="10">The sequence shown here is derived from an EMBL/GenBank/DDBJ whole genome shotgun (WGS) entry which is preliminary data.</text>
</comment>
<evidence type="ECO:0000256" key="5">
    <source>
        <dbReference type="ARBA" id="ARBA00023002"/>
    </source>
</evidence>
<dbReference type="EMBL" id="JABELV010000007">
    <property type="protein sequence ID" value="KAG7571432.1"/>
    <property type="molecule type" value="Genomic_DNA"/>
</dbReference>
<evidence type="ECO:0000256" key="4">
    <source>
        <dbReference type="ARBA" id="ARBA00022617"/>
    </source>
</evidence>
<dbReference type="PANTHER" id="PTHR24305">
    <property type="entry name" value="CYTOCHROME P450"/>
    <property type="match status" value="1"/>
</dbReference>
<name>A0A8K0JR54_9TREE</name>
<feature type="binding site" description="axial binding residue" evidence="8">
    <location>
        <position position="556"/>
    </location>
    <ligand>
        <name>heme</name>
        <dbReference type="ChEBI" id="CHEBI:30413"/>
    </ligand>
    <ligandPart>
        <name>Fe</name>
        <dbReference type="ChEBI" id="CHEBI:18248"/>
    </ligandPart>
</feature>
<dbReference type="PRINTS" id="PR00385">
    <property type="entry name" value="P450"/>
</dbReference>